<comment type="caution">
    <text evidence="2">The sequence shown here is derived from an EMBL/GenBank/DDBJ whole genome shotgun (WGS) entry which is preliminary data.</text>
</comment>
<dbReference type="EMBL" id="PKSG01000887">
    <property type="protein sequence ID" value="POR32245.1"/>
    <property type="molecule type" value="Genomic_DNA"/>
</dbReference>
<protein>
    <submittedName>
        <fullName evidence="2">Uncharacterized protein</fullName>
    </submittedName>
</protein>
<feature type="region of interest" description="Disordered" evidence="1">
    <location>
        <begin position="1"/>
        <end position="34"/>
    </location>
</feature>
<dbReference type="AlphaFoldDB" id="A0A2S4KPW9"/>
<accession>A0A2S4KPW9</accession>
<reference evidence="2 3" key="1">
    <citation type="submission" date="2018-01" db="EMBL/GenBank/DDBJ databases">
        <title>Harnessing the power of phylogenomics to disentangle the directionality and signatures of interkingdom host jumping in the parasitic fungal genus Tolypocladium.</title>
        <authorList>
            <person name="Quandt C.A."/>
            <person name="Patterson W."/>
            <person name="Spatafora J.W."/>
        </authorList>
    </citation>
    <scope>NUCLEOTIDE SEQUENCE [LARGE SCALE GENOMIC DNA]</scope>
    <source>
        <strain evidence="2 3">NRBC 100945</strain>
    </source>
</reference>
<gene>
    <name evidence="2" type="ORF">TPAR_07543</name>
</gene>
<evidence type="ECO:0000313" key="2">
    <source>
        <dbReference type="EMBL" id="POR32245.1"/>
    </source>
</evidence>
<feature type="non-terminal residue" evidence="2">
    <location>
        <position position="383"/>
    </location>
</feature>
<organism evidence="2 3">
    <name type="scientific">Tolypocladium paradoxum</name>
    <dbReference type="NCBI Taxonomy" id="94208"/>
    <lineage>
        <taxon>Eukaryota</taxon>
        <taxon>Fungi</taxon>
        <taxon>Dikarya</taxon>
        <taxon>Ascomycota</taxon>
        <taxon>Pezizomycotina</taxon>
        <taxon>Sordariomycetes</taxon>
        <taxon>Hypocreomycetidae</taxon>
        <taxon>Hypocreales</taxon>
        <taxon>Ophiocordycipitaceae</taxon>
        <taxon>Tolypocladium</taxon>
    </lineage>
</organism>
<evidence type="ECO:0000256" key="1">
    <source>
        <dbReference type="SAM" id="MobiDB-lite"/>
    </source>
</evidence>
<name>A0A2S4KPW9_9HYPO</name>
<keyword evidence="3" id="KW-1185">Reference proteome</keyword>
<feature type="compositionally biased region" description="Polar residues" evidence="1">
    <location>
        <begin position="12"/>
        <end position="32"/>
    </location>
</feature>
<sequence>MSAASARSTSTGRVQRANTPATTAVCPSSGLTKPTRRLLRRRSDTPASRLLPWTRLHEPSASATPCVLVSLRLPAIPRSGATCMAVSSRTTGSSRIVTWAPARRGSRISPISLAAASRSNGAAARPKLQVAARDAGTSEARLRDPMHGAQGRGTTVEYGGGIFIEAFHHAVMPCYIFITCYILSRPARLGACALLPFPTKDFPSFLRIRHIDPVLAQHHDLLEEPPPLERVPLDLDEPDVEDLGAVGKGLLVDLDLAVQALMPPVESLDLDVGDWVAVQAGRDGAQGHVELVQGVAKHLHDVGGRHVGEEAGERLGRTNVAEPTGLLRQGHGGTWGVGELRHGRLVGEGIEEHAARIGGARGQGGGWYGHGAEDGLLPVPVRV</sequence>
<feature type="compositionally biased region" description="Low complexity" evidence="1">
    <location>
        <begin position="1"/>
        <end position="11"/>
    </location>
</feature>
<proteinExistence type="predicted"/>
<dbReference type="Proteomes" id="UP000237481">
    <property type="component" value="Unassembled WGS sequence"/>
</dbReference>
<evidence type="ECO:0000313" key="3">
    <source>
        <dbReference type="Proteomes" id="UP000237481"/>
    </source>
</evidence>